<sequence length="104" mass="11074">MGPKANAKGVWAGGETVHRSLPDPSWAQAWPHDSEQASGLPLCPGSRELEMELHQKTPGAKPREVHTASHQQTASGEDSVHQPQRHEALGGLDSKADLELLAGS</sequence>
<gene>
    <name evidence="2" type="ORF">P7K49_022356</name>
</gene>
<reference evidence="2 3" key="1">
    <citation type="submission" date="2023-05" db="EMBL/GenBank/DDBJ databases">
        <title>B98-5 Cell Line De Novo Hybrid Assembly: An Optical Mapping Approach.</title>
        <authorList>
            <person name="Kananen K."/>
            <person name="Auerbach J.A."/>
            <person name="Kautto E."/>
            <person name="Blachly J.S."/>
        </authorList>
    </citation>
    <scope>NUCLEOTIDE SEQUENCE [LARGE SCALE GENOMIC DNA]</scope>
    <source>
        <strain evidence="2">B95-8</strain>
        <tissue evidence="2">Cell line</tissue>
    </source>
</reference>
<feature type="compositionally biased region" description="Basic and acidic residues" evidence="1">
    <location>
        <begin position="54"/>
        <end position="67"/>
    </location>
</feature>
<proteinExistence type="predicted"/>
<accession>A0ABQ9UVB2</accession>
<feature type="compositionally biased region" description="Basic and acidic residues" evidence="1">
    <location>
        <begin position="78"/>
        <end position="98"/>
    </location>
</feature>
<organism evidence="2 3">
    <name type="scientific">Saguinus oedipus</name>
    <name type="common">Cotton-top tamarin</name>
    <name type="synonym">Oedipomidas oedipus</name>
    <dbReference type="NCBI Taxonomy" id="9490"/>
    <lineage>
        <taxon>Eukaryota</taxon>
        <taxon>Metazoa</taxon>
        <taxon>Chordata</taxon>
        <taxon>Craniata</taxon>
        <taxon>Vertebrata</taxon>
        <taxon>Euteleostomi</taxon>
        <taxon>Mammalia</taxon>
        <taxon>Eutheria</taxon>
        <taxon>Euarchontoglires</taxon>
        <taxon>Primates</taxon>
        <taxon>Haplorrhini</taxon>
        <taxon>Platyrrhini</taxon>
        <taxon>Cebidae</taxon>
        <taxon>Callitrichinae</taxon>
        <taxon>Saguinus</taxon>
    </lineage>
</organism>
<dbReference type="EMBL" id="JASSZA010000010">
    <property type="protein sequence ID" value="KAK2101008.1"/>
    <property type="molecule type" value="Genomic_DNA"/>
</dbReference>
<feature type="region of interest" description="Disordered" evidence="1">
    <location>
        <begin position="1"/>
        <end position="40"/>
    </location>
</feature>
<dbReference type="Proteomes" id="UP001266305">
    <property type="component" value="Unassembled WGS sequence"/>
</dbReference>
<evidence type="ECO:0000313" key="2">
    <source>
        <dbReference type="EMBL" id="KAK2101008.1"/>
    </source>
</evidence>
<keyword evidence="3" id="KW-1185">Reference proteome</keyword>
<feature type="region of interest" description="Disordered" evidence="1">
    <location>
        <begin position="54"/>
        <end position="104"/>
    </location>
</feature>
<evidence type="ECO:0000313" key="3">
    <source>
        <dbReference type="Proteomes" id="UP001266305"/>
    </source>
</evidence>
<name>A0ABQ9UVB2_SAGOE</name>
<protein>
    <submittedName>
        <fullName evidence="2">Uncharacterized protein</fullName>
    </submittedName>
</protein>
<comment type="caution">
    <text evidence="2">The sequence shown here is derived from an EMBL/GenBank/DDBJ whole genome shotgun (WGS) entry which is preliminary data.</text>
</comment>
<evidence type="ECO:0000256" key="1">
    <source>
        <dbReference type="SAM" id="MobiDB-lite"/>
    </source>
</evidence>